<dbReference type="KEGG" id="omr:OXIME_001701"/>
<dbReference type="InterPro" id="IPR059188">
    <property type="entry name" value="Znf_CLPX-like"/>
</dbReference>
<dbReference type="PROSITE" id="PS51902">
    <property type="entry name" value="CLPX_ZB"/>
    <property type="match status" value="1"/>
</dbReference>
<dbReference type="Pfam" id="PF11494">
    <property type="entry name" value="Ta0938"/>
    <property type="match status" value="1"/>
</dbReference>
<accession>A0AAX4NJK5</accession>
<evidence type="ECO:0000259" key="1">
    <source>
        <dbReference type="PROSITE" id="PS51902"/>
    </source>
</evidence>
<sequence>MKTNNEEGCGLCNATWGEYHRNIEGEDMFFCCNICADIFQNMVEEVRKRTGWNTIDGVELHGNYSSGRECTAYYGNSEFKYYFRTYGDGRMMKFEER</sequence>
<dbReference type="GO" id="GO:0046983">
    <property type="term" value="F:protein dimerization activity"/>
    <property type="evidence" value="ECO:0007669"/>
    <property type="project" value="InterPro"/>
</dbReference>
<evidence type="ECO:0000313" key="3">
    <source>
        <dbReference type="Proteomes" id="UP001451606"/>
    </source>
</evidence>
<dbReference type="EMBL" id="CP133772">
    <property type="protein sequence ID" value="WYY01105.1"/>
    <property type="molecule type" value="Genomic_DNA"/>
</dbReference>
<evidence type="ECO:0000313" key="2">
    <source>
        <dbReference type="EMBL" id="WYY01105.1"/>
    </source>
</evidence>
<dbReference type="AlphaFoldDB" id="A0AAX4NJK5"/>
<organism evidence="2 3">
    <name type="scientific">Oxyplasma meridianum</name>
    <dbReference type="NCBI Taxonomy" id="3073602"/>
    <lineage>
        <taxon>Archaea</taxon>
        <taxon>Methanobacteriati</taxon>
        <taxon>Thermoplasmatota</taxon>
        <taxon>Thermoplasmata</taxon>
        <taxon>Thermoplasmatales</taxon>
        <taxon>Thermoplasmataceae</taxon>
        <taxon>Oxyplasma</taxon>
    </lineage>
</organism>
<protein>
    <submittedName>
        <fullName evidence="2">TA0938 family protein</fullName>
    </submittedName>
</protein>
<dbReference type="GeneID" id="95968439"/>
<dbReference type="Proteomes" id="UP001451606">
    <property type="component" value="Chromosome"/>
</dbReference>
<reference evidence="2 3" key="1">
    <citation type="submission" date="2023-09" db="EMBL/GenBank/DDBJ databases">
        <authorList>
            <person name="Golyshina O.V."/>
            <person name="Lunev E.A."/>
            <person name="Bargiela R."/>
            <person name="Gaines M.C."/>
            <person name="Daum B."/>
            <person name="Bale N.J."/>
            <person name="Koenen M."/>
            <person name="Sinninghe Damst J.S."/>
            <person name="Yakimov M."/>
            <person name="Golyshin P.N."/>
        </authorList>
    </citation>
    <scope>NUCLEOTIDE SEQUENCE [LARGE SCALE GENOMIC DNA]</scope>
    <source>
        <strain evidence="2 3">M1</strain>
    </source>
</reference>
<proteinExistence type="predicted"/>
<name>A0AAX4NJK5_9ARCH</name>
<dbReference type="GO" id="GO:0008270">
    <property type="term" value="F:zinc ion binding"/>
    <property type="evidence" value="ECO:0007669"/>
    <property type="project" value="InterPro"/>
</dbReference>
<dbReference type="RefSeq" id="WP_393971425.1">
    <property type="nucleotide sequence ID" value="NZ_CP133772.1"/>
</dbReference>
<gene>
    <name evidence="2" type="ORF">OXIME_001701</name>
</gene>
<keyword evidence="3" id="KW-1185">Reference proteome</keyword>
<dbReference type="InterPro" id="IPR021585">
    <property type="entry name" value="Ta0938"/>
</dbReference>
<feature type="domain" description="ClpX-type ZB" evidence="1">
    <location>
        <begin position="1"/>
        <end position="51"/>
    </location>
</feature>